<feature type="region of interest" description="Disordered" evidence="1">
    <location>
        <begin position="256"/>
        <end position="400"/>
    </location>
</feature>
<dbReference type="EMBL" id="JACGCI010000080">
    <property type="protein sequence ID" value="KAF6747491.1"/>
    <property type="molecule type" value="Genomic_DNA"/>
</dbReference>
<feature type="compositionally biased region" description="Basic and acidic residues" evidence="1">
    <location>
        <begin position="321"/>
        <end position="359"/>
    </location>
</feature>
<organism evidence="2 3">
    <name type="scientific">Ephemerocybe angulata</name>
    <dbReference type="NCBI Taxonomy" id="980116"/>
    <lineage>
        <taxon>Eukaryota</taxon>
        <taxon>Fungi</taxon>
        <taxon>Dikarya</taxon>
        <taxon>Basidiomycota</taxon>
        <taxon>Agaricomycotina</taxon>
        <taxon>Agaricomycetes</taxon>
        <taxon>Agaricomycetidae</taxon>
        <taxon>Agaricales</taxon>
        <taxon>Agaricineae</taxon>
        <taxon>Psathyrellaceae</taxon>
        <taxon>Ephemerocybe</taxon>
    </lineage>
</organism>
<evidence type="ECO:0000313" key="3">
    <source>
        <dbReference type="Proteomes" id="UP000521943"/>
    </source>
</evidence>
<dbReference type="AlphaFoldDB" id="A0A8H6HJE2"/>
<feature type="compositionally biased region" description="Low complexity" evidence="1">
    <location>
        <begin position="284"/>
        <end position="307"/>
    </location>
</feature>
<sequence>MLTSSTIQSAGSAGTFANFRWKLGSGDTAEIYKLLYGGLDLAKHRKLMDDLHTPDLEVLVSYLEKDPDALGYPHLGAKITRLKSLMNAVSRRKVPEGEAPLLNEGLRQRLVNLVSRSRDMMNAEKSKVMEVDADQAGNDASASRGTKRSSGADDSAPAKSRSRLTGGSGSAAANWRTPNAGPPTYDVMARAREYVYEDGNHESPEAKLLGQLIGFRTQVFSIEAQMDTLQDIWRGHCIEHEAKIQILRRLMDAHDAAPPPPVVTPPTPAVKKTREAAPKSDPPTATAKGSAHSSTATSKTSTDSASKAVRETRSRTAASSRTKEEPPRTSGSRDKGKQRAVPKEPAPKEPVSEPVRETRQLWSDEPMDAQGDARMVVSEAEDVDFSGSEFSESPAGYRTD</sequence>
<dbReference type="Proteomes" id="UP000521943">
    <property type="component" value="Unassembled WGS sequence"/>
</dbReference>
<accession>A0A8H6HJE2</accession>
<protein>
    <submittedName>
        <fullName evidence="2">Uncharacterized protein</fullName>
    </submittedName>
</protein>
<gene>
    <name evidence="2" type="ORF">DFP72DRAFT_1149014</name>
</gene>
<keyword evidence="3" id="KW-1185">Reference proteome</keyword>
<comment type="caution">
    <text evidence="2">The sequence shown here is derived from an EMBL/GenBank/DDBJ whole genome shotgun (WGS) entry which is preliminary data.</text>
</comment>
<evidence type="ECO:0000256" key="1">
    <source>
        <dbReference type="SAM" id="MobiDB-lite"/>
    </source>
</evidence>
<name>A0A8H6HJE2_9AGAR</name>
<evidence type="ECO:0000313" key="2">
    <source>
        <dbReference type="EMBL" id="KAF6747491.1"/>
    </source>
</evidence>
<reference evidence="2 3" key="1">
    <citation type="submission" date="2020-07" db="EMBL/GenBank/DDBJ databases">
        <title>Comparative genomics of pyrophilous fungi reveals a link between fire events and developmental genes.</title>
        <authorList>
            <consortium name="DOE Joint Genome Institute"/>
            <person name="Steindorff A.S."/>
            <person name="Carver A."/>
            <person name="Calhoun S."/>
            <person name="Stillman K."/>
            <person name="Liu H."/>
            <person name="Lipzen A."/>
            <person name="Pangilinan J."/>
            <person name="Labutti K."/>
            <person name="Bruns T.D."/>
            <person name="Grigoriev I.V."/>
        </authorList>
    </citation>
    <scope>NUCLEOTIDE SEQUENCE [LARGE SCALE GENOMIC DNA]</scope>
    <source>
        <strain evidence="2 3">CBS 144469</strain>
    </source>
</reference>
<feature type="region of interest" description="Disordered" evidence="1">
    <location>
        <begin position="128"/>
        <end position="184"/>
    </location>
</feature>
<proteinExistence type="predicted"/>
<feature type="compositionally biased region" description="Pro residues" evidence="1">
    <location>
        <begin position="257"/>
        <end position="268"/>
    </location>
</feature>